<dbReference type="AlphaFoldDB" id="A0A392MHE3"/>
<keyword evidence="1" id="KW-0812">Transmembrane</keyword>
<accession>A0A392MHE3</accession>
<keyword evidence="3" id="KW-1185">Reference proteome</keyword>
<proteinExistence type="predicted"/>
<gene>
    <name evidence="2" type="ORF">A2U01_0007373</name>
</gene>
<comment type="caution">
    <text evidence="2">The sequence shown here is derived from an EMBL/GenBank/DDBJ whole genome shotgun (WGS) entry which is preliminary data.</text>
</comment>
<protein>
    <submittedName>
        <fullName evidence="2">Uncharacterized protein</fullName>
    </submittedName>
</protein>
<reference evidence="2 3" key="1">
    <citation type="journal article" date="2018" name="Front. Plant Sci.">
        <title>Red Clover (Trifolium pratense) and Zigzag Clover (T. medium) - A Picture of Genomic Similarities and Differences.</title>
        <authorList>
            <person name="Dluhosova J."/>
            <person name="Istvanek J."/>
            <person name="Nedelnik J."/>
            <person name="Repkova J."/>
        </authorList>
    </citation>
    <scope>NUCLEOTIDE SEQUENCE [LARGE SCALE GENOMIC DNA]</scope>
    <source>
        <strain evidence="3">cv. 10/8</strain>
        <tissue evidence="2">Leaf</tissue>
    </source>
</reference>
<evidence type="ECO:0000313" key="3">
    <source>
        <dbReference type="Proteomes" id="UP000265520"/>
    </source>
</evidence>
<evidence type="ECO:0000256" key="1">
    <source>
        <dbReference type="SAM" id="Phobius"/>
    </source>
</evidence>
<dbReference type="Proteomes" id="UP000265520">
    <property type="component" value="Unassembled WGS sequence"/>
</dbReference>
<dbReference type="EMBL" id="LXQA010010438">
    <property type="protein sequence ID" value="MCH86515.1"/>
    <property type="molecule type" value="Genomic_DNA"/>
</dbReference>
<organism evidence="2 3">
    <name type="scientific">Trifolium medium</name>
    <dbReference type="NCBI Taxonomy" id="97028"/>
    <lineage>
        <taxon>Eukaryota</taxon>
        <taxon>Viridiplantae</taxon>
        <taxon>Streptophyta</taxon>
        <taxon>Embryophyta</taxon>
        <taxon>Tracheophyta</taxon>
        <taxon>Spermatophyta</taxon>
        <taxon>Magnoliopsida</taxon>
        <taxon>eudicotyledons</taxon>
        <taxon>Gunneridae</taxon>
        <taxon>Pentapetalae</taxon>
        <taxon>rosids</taxon>
        <taxon>fabids</taxon>
        <taxon>Fabales</taxon>
        <taxon>Fabaceae</taxon>
        <taxon>Papilionoideae</taxon>
        <taxon>50 kb inversion clade</taxon>
        <taxon>NPAAA clade</taxon>
        <taxon>Hologalegina</taxon>
        <taxon>IRL clade</taxon>
        <taxon>Trifolieae</taxon>
        <taxon>Trifolium</taxon>
    </lineage>
</organism>
<keyword evidence="1" id="KW-0472">Membrane</keyword>
<name>A0A392MHE3_9FABA</name>
<sequence>HCSFRVKHNVALIKLGSEDTSLMRCGAFPAQLRWKVGRFMPPMSPTSSLLSALSYGLVLFVFLFQNLVLKDILFLLHKFQGSNATTPHS</sequence>
<feature type="non-terminal residue" evidence="2">
    <location>
        <position position="1"/>
    </location>
</feature>
<evidence type="ECO:0000313" key="2">
    <source>
        <dbReference type="EMBL" id="MCH86515.1"/>
    </source>
</evidence>
<feature type="transmembrane region" description="Helical" evidence="1">
    <location>
        <begin position="49"/>
        <end position="69"/>
    </location>
</feature>
<keyword evidence="1" id="KW-1133">Transmembrane helix</keyword>